<dbReference type="GO" id="GO:0004803">
    <property type="term" value="F:transposase activity"/>
    <property type="evidence" value="ECO:0007669"/>
    <property type="project" value="InterPro"/>
</dbReference>
<feature type="domain" description="Transposase zinc-binding" evidence="2">
    <location>
        <begin position="8"/>
        <end position="98"/>
    </location>
</feature>
<dbReference type="RefSeq" id="WP_305907812.1">
    <property type="nucleotide sequence ID" value="NZ_CP157743.1"/>
</dbReference>
<dbReference type="Pfam" id="PF04986">
    <property type="entry name" value="Y2_Tnp"/>
    <property type="match status" value="1"/>
</dbReference>
<gene>
    <name evidence="3" type="ORF">Q9L42_013850</name>
</gene>
<keyword evidence="4" id="KW-1185">Reference proteome</keyword>
<dbReference type="NCBIfam" id="NF033538">
    <property type="entry name" value="transpos_IS91"/>
    <property type="match status" value="1"/>
</dbReference>
<dbReference type="Proteomes" id="UP001225378">
    <property type="component" value="Chromosome"/>
</dbReference>
<evidence type="ECO:0000313" key="3">
    <source>
        <dbReference type="EMBL" id="XBS19440.1"/>
    </source>
</evidence>
<reference evidence="3 4" key="1">
    <citation type="journal article" date="2024" name="Microbiology">
        <title>Methylomarinum rosea sp. nov., a novel halophilic methanotrophic bacterium from the hypersaline Lake Elton.</title>
        <authorList>
            <person name="Suleimanov R.Z."/>
            <person name="Oshkin I.Y."/>
            <person name="Danilova O.V."/>
            <person name="Suzina N.E."/>
            <person name="Dedysh S.N."/>
        </authorList>
    </citation>
    <scope>NUCLEOTIDE SEQUENCE [LARGE SCALE GENOMIC DNA]</scope>
    <source>
        <strain evidence="3 4">Ch1-1</strain>
    </source>
</reference>
<protein>
    <submittedName>
        <fullName evidence="3">IS91 family transposase</fullName>
    </submittedName>
</protein>
<dbReference type="GO" id="GO:0006313">
    <property type="term" value="P:DNA transposition"/>
    <property type="evidence" value="ECO:0007669"/>
    <property type="project" value="InterPro"/>
</dbReference>
<accession>A0AAU7NR24</accession>
<dbReference type="Pfam" id="PF14319">
    <property type="entry name" value="Zn_Tnp_IS91"/>
    <property type="match status" value="1"/>
</dbReference>
<name>A0AAU7NR24_9GAMM</name>
<dbReference type="InterPro" id="IPR026889">
    <property type="entry name" value="Zn_Tnp"/>
</dbReference>
<dbReference type="KEGG" id="mech:Q9L42_013850"/>
<dbReference type="InterPro" id="IPR054832">
    <property type="entry name" value="transpos_IS91"/>
</dbReference>
<feature type="domain" description="Transposase IS801/IS1294" evidence="1">
    <location>
        <begin position="140"/>
        <end position="302"/>
    </location>
</feature>
<dbReference type="EMBL" id="CP157743">
    <property type="protein sequence ID" value="XBS19440.1"/>
    <property type="molecule type" value="Genomic_DNA"/>
</dbReference>
<evidence type="ECO:0000259" key="2">
    <source>
        <dbReference type="Pfam" id="PF14319"/>
    </source>
</evidence>
<proteinExistence type="predicted"/>
<dbReference type="InterPro" id="IPR007069">
    <property type="entry name" value="Transposase_32"/>
</dbReference>
<dbReference type="PANTHER" id="PTHR37023:SF1">
    <property type="entry name" value="ISSOD25 TRANSPOSASE TNPA_ISSOD25"/>
    <property type="match status" value="1"/>
</dbReference>
<dbReference type="PANTHER" id="PTHR37023">
    <property type="entry name" value="TRANSPOSASE"/>
    <property type="match status" value="1"/>
</dbReference>
<dbReference type="AlphaFoldDB" id="A0AAU7NR24"/>
<evidence type="ECO:0000313" key="4">
    <source>
        <dbReference type="Proteomes" id="UP001225378"/>
    </source>
</evidence>
<organism evidence="3 4">
    <name type="scientific">Methylomarinum roseum</name>
    <dbReference type="NCBI Taxonomy" id="3067653"/>
    <lineage>
        <taxon>Bacteria</taxon>
        <taxon>Pseudomonadati</taxon>
        <taxon>Pseudomonadota</taxon>
        <taxon>Gammaproteobacteria</taxon>
        <taxon>Methylococcales</taxon>
        <taxon>Methylococcaceae</taxon>
        <taxon>Methylomarinum</taxon>
    </lineage>
</organism>
<sequence>MIPISSVIDQFEADFLNQYPSQILPSQLKALQALKICRTRHSPVMQVNCTECEHQTFVPHSCGHRNCPHCQHHESQQWIERQLQKQVPAQYFMITFTLPAQLRTLAWRHQRLLYSVLFECVWETLQTFSRNDRKLNGDPGVIAVLHTHSRALDYHPHIHAVMPAAIVDQCKRLWRTKTGKYLFNHKALAKVFRAKMLTRLARENLSLPKATPHKWVVDCKRVGSGDKALVYLGRYLYRGVIREKDILSCRDGKVTYRYQDSKTKRWQIKTVSGADFLWRVLQHVLPKGFRRARNYGFLHPNSKGTIRILQYLKKLDPQKWLPVIRQRPQMRCACCGGVMAVGRTRIPAVESMALAQTLAPI</sequence>
<evidence type="ECO:0000259" key="1">
    <source>
        <dbReference type="Pfam" id="PF04986"/>
    </source>
</evidence>
<dbReference type="GO" id="GO:0003677">
    <property type="term" value="F:DNA binding"/>
    <property type="evidence" value="ECO:0007669"/>
    <property type="project" value="InterPro"/>
</dbReference>